<evidence type="ECO:0000256" key="2">
    <source>
        <dbReference type="ARBA" id="ARBA00022801"/>
    </source>
</evidence>
<evidence type="ECO:0000313" key="6">
    <source>
        <dbReference type="Proteomes" id="UP001499895"/>
    </source>
</evidence>
<feature type="compositionally biased region" description="Polar residues" evidence="4">
    <location>
        <begin position="100"/>
        <end position="110"/>
    </location>
</feature>
<dbReference type="InterPro" id="IPR006439">
    <property type="entry name" value="HAD-SF_hydro_IA"/>
</dbReference>
<dbReference type="PANTHER" id="PTHR46470">
    <property type="entry name" value="N-ACYLNEURAMINATE-9-PHOSPHATASE"/>
    <property type="match status" value="1"/>
</dbReference>
<keyword evidence="2" id="KW-0378">Hydrolase</keyword>
<evidence type="ECO:0000256" key="1">
    <source>
        <dbReference type="ARBA" id="ARBA00001946"/>
    </source>
</evidence>
<dbReference type="InterPro" id="IPR036412">
    <property type="entry name" value="HAD-like_sf"/>
</dbReference>
<evidence type="ECO:0000256" key="4">
    <source>
        <dbReference type="SAM" id="MobiDB-lite"/>
    </source>
</evidence>
<dbReference type="InterPro" id="IPR051400">
    <property type="entry name" value="HAD-like_hydrolase"/>
</dbReference>
<comment type="cofactor">
    <cofactor evidence="1">
        <name>Mg(2+)</name>
        <dbReference type="ChEBI" id="CHEBI:18420"/>
    </cofactor>
</comment>
<keyword evidence="3" id="KW-0460">Magnesium</keyword>
<sequence>MRVAIAGNQTPRVGELLRAMNLPADAIAVSGEWGVAKPDVEFFTRVTSLVGVAPERTVYVGDHPANDCVPAAAAGLRAVHLRRGPSVTYGPAVPRRWQRTGGSTRWSGGPSSADPAPARPMTEMRPRPIV</sequence>
<reference evidence="5 6" key="1">
    <citation type="journal article" date="2019" name="Int. J. Syst. Evol. Microbiol.">
        <title>The Global Catalogue of Microorganisms (GCM) 10K type strain sequencing project: providing services to taxonomists for standard genome sequencing and annotation.</title>
        <authorList>
            <consortium name="The Broad Institute Genomics Platform"/>
            <consortium name="The Broad Institute Genome Sequencing Center for Infectious Disease"/>
            <person name="Wu L."/>
            <person name="Ma J."/>
        </authorList>
    </citation>
    <scope>NUCLEOTIDE SEQUENCE [LARGE SCALE GENOMIC DNA]</scope>
    <source>
        <strain evidence="5 6">JCM 10649</strain>
    </source>
</reference>
<gene>
    <name evidence="5" type="ORF">GCM10009544_63570</name>
</gene>
<evidence type="ECO:0008006" key="7">
    <source>
        <dbReference type="Google" id="ProtNLM"/>
    </source>
</evidence>
<accession>A0ABN1BC81</accession>
<evidence type="ECO:0000313" key="5">
    <source>
        <dbReference type="EMBL" id="GAA0494691.1"/>
    </source>
</evidence>
<dbReference type="SUPFAM" id="SSF56784">
    <property type="entry name" value="HAD-like"/>
    <property type="match status" value="1"/>
</dbReference>
<dbReference type="Pfam" id="PF13242">
    <property type="entry name" value="Hydrolase_like"/>
    <property type="match status" value="1"/>
</dbReference>
<proteinExistence type="predicted"/>
<dbReference type="Proteomes" id="UP001499895">
    <property type="component" value="Unassembled WGS sequence"/>
</dbReference>
<protein>
    <recommendedName>
        <fullName evidence="7">HAD family hydrolase</fullName>
    </recommendedName>
</protein>
<name>A0ABN1BC81_9ACTN</name>
<dbReference type="Gene3D" id="3.40.50.1000">
    <property type="entry name" value="HAD superfamily/HAD-like"/>
    <property type="match status" value="1"/>
</dbReference>
<comment type="caution">
    <text evidence="5">The sequence shown here is derived from an EMBL/GenBank/DDBJ whole genome shotgun (WGS) entry which is preliminary data.</text>
</comment>
<keyword evidence="6" id="KW-1185">Reference proteome</keyword>
<dbReference type="NCBIfam" id="TIGR01549">
    <property type="entry name" value="HAD-SF-IA-v1"/>
    <property type="match status" value="1"/>
</dbReference>
<dbReference type="InterPro" id="IPR023214">
    <property type="entry name" value="HAD_sf"/>
</dbReference>
<organism evidence="5 6">
    <name type="scientific">Streptomyces stramineus</name>
    <dbReference type="NCBI Taxonomy" id="173861"/>
    <lineage>
        <taxon>Bacteria</taxon>
        <taxon>Bacillati</taxon>
        <taxon>Actinomycetota</taxon>
        <taxon>Actinomycetes</taxon>
        <taxon>Kitasatosporales</taxon>
        <taxon>Streptomycetaceae</taxon>
        <taxon>Streptomyces</taxon>
    </lineage>
</organism>
<feature type="region of interest" description="Disordered" evidence="4">
    <location>
        <begin position="90"/>
        <end position="130"/>
    </location>
</feature>
<dbReference type="EMBL" id="BAAAHB010000145">
    <property type="protein sequence ID" value="GAA0494691.1"/>
    <property type="molecule type" value="Genomic_DNA"/>
</dbReference>
<evidence type="ECO:0000256" key="3">
    <source>
        <dbReference type="ARBA" id="ARBA00022842"/>
    </source>
</evidence>